<keyword evidence="3" id="KW-1185">Reference proteome</keyword>
<gene>
    <name evidence="2" type="ordered locus">SVI_0831</name>
</gene>
<accession>D4ZGK3</accession>
<dbReference type="EMBL" id="AP011177">
    <property type="protein sequence ID" value="BAJ00802.1"/>
    <property type="molecule type" value="Genomic_DNA"/>
</dbReference>
<dbReference type="STRING" id="637905.SVI_0831"/>
<dbReference type="Proteomes" id="UP000002350">
    <property type="component" value="Chromosome"/>
</dbReference>
<dbReference type="KEGG" id="svo:SVI_0831"/>
<organism evidence="2 3">
    <name type="scientific">Shewanella violacea (strain JCM 10179 / CIP 106290 / LMG 19151 / DSS12)</name>
    <dbReference type="NCBI Taxonomy" id="637905"/>
    <lineage>
        <taxon>Bacteria</taxon>
        <taxon>Pseudomonadati</taxon>
        <taxon>Pseudomonadota</taxon>
        <taxon>Gammaproteobacteria</taxon>
        <taxon>Alteromonadales</taxon>
        <taxon>Shewanellaceae</taxon>
        <taxon>Shewanella</taxon>
    </lineage>
</organism>
<feature type="region of interest" description="Disordered" evidence="1">
    <location>
        <begin position="1"/>
        <end position="31"/>
    </location>
</feature>
<sequence length="31" mass="3574">MGFRDETAERPWKGSQRTERLLALKPTAGDR</sequence>
<evidence type="ECO:0000256" key="1">
    <source>
        <dbReference type="SAM" id="MobiDB-lite"/>
    </source>
</evidence>
<proteinExistence type="predicted"/>
<dbReference type="HOGENOM" id="CLU_3398436_0_0_6"/>
<protein>
    <submittedName>
        <fullName evidence="2">Uncharacterized protein</fullName>
    </submittedName>
</protein>
<name>D4ZGK3_SHEVD</name>
<reference evidence="3" key="1">
    <citation type="journal article" date="2010" name="Mol. Biosyst.">
        <title>Complete genome sequence and comparative analysis of Shewanella violacea, a psychrophilic and piezophilic bacterium from deep sea floor sediments.</title>
        <authorList>
            <person name="Aono E."/>
            <person name="Baba T."/>
            <person name="Ara T."/>
            <person name="Nishi T."/>
            <person name="Nakamichi T."/>
            <person name="Inamoto E."/>
            <person name="Toyonaga H."/>
            <person name="Hasegawa M."/>
            <person name="Takai Y."/>
            <person name="Okumura Y."/>
            <person name="Baba M."/>
            <person name="Tomita M."/>
            <person name="Kato C."/>
            <person name="Oshima T."/>
            <person name="Nakasone K."/>
            <person name="Mori H."/>
        </authorList>
    </citation>
    <scope>NUCLEOTIDE SEQUENCE [LARGE SCALE GENOMIC DNA]</scope>
    <source>
        <strain evidence="3">JCM 10179 / CIP 106290 / LMG 19151 / DSS12</strain>
    </source>
</reference>
<evidence type="ECO:0000313" key="3">
    <source>
        <dbReference type="Proteomes" id="UP000002350"/>
    </source>
</evidence>
<dbReference type="AlphaFoldDB" id="D4ZGK3"/>
<evidence type="ECO:0000313" key="2">
    <source>
        <dbReference type="EMBL" id="BAJ00802.1"/>
    </source>
</evidence>